<comment type="caution">
    <text evidence="1">The sequence shown here is derived from an EMBL/GenBank/DDBJ whole genome shotgun (WGS) entry which is preliminary data.</text>
</comment>
<name>A0A9N9G1T2_9GLOM</name>
<gene>
    <name evidence="1" type="ORF">AGERDE_LOCUS7662</name>
</gene>
<feature type="non-terminal residue" evidence="1">
    <location>
        <position position="1"/>
    </location>
</feature>
<accession>A0A9N9G1T2</accession>
<dbReference type="AlphaFoldDB" id="A0A9N9G1T2"/>
<keyword evidence="2" id="KW-1185">Reference proteome</keyword>
<protein>
    <submittedName>
        <fullName evidence="1">6292_t:CDS:1</fullName>
    </submittedName>
</protein>
<dbReference type="Proteomes" id="UP000789831">
    <property type="component" value="Unassembled WGS sequence"/>
</dbReference>
<reference evidence="1" key="1">
    <citation type="submission" date="2021-06" db="EMBL/GenBank/DDBJ databases">
        <authorList>
            <person name="Kallberg Y."/>
            <person name="Tangrot J."/>
            <person name="Rosling A."/>
        </authorList>
    </citation>
    <scope>NUCLEOTIDE SEQUENCE</scope>
    <source>
        <strain evidence="1">MT106</strain>
    </source>
</reference>
<evidence type="ECO:0000313" key="2">
    <source>
        <dbReference type="Proteomes" id="UP000789831"/>
    </source>
</evidence>
<evidence type="ECO:0000313" key="1">
    <source>
        <dbReference type="EMBL" id="CAG8571538.1"/>
    </source>
</evidence>
<dbReference type="EMBL" id="CAJVPL010001445">
    <property type="protein sequence ID" value="CAG8571538.1"/>
    <property type="molecule type" value="Genomic_DNA"/>
</dbReference>
<sequence>DTALATLPHDIRSIIQPSQDFKKSIKKRIESKTSLNWAVRENSIYVTGE</sequence>
<proteinExistence type="predicted"/>
<organism evidence="1 2">
    <name type="scientific">Ambispora gerdemannii</name>
    <dbReference type="NCBI Taxonomy" id="144530"/>
    <lineage>
        <taxon>Eukaryota</taxon>
        <taxon>Fungi</taxon>
        <taxon>Fungi incertae sedis</taxon>
        <taxon>Mucoromycota</taxon>
        <taxon>Glomeromycotina</taxon>
        <taxon>Glomeromycetes</taxon>
        <taxon>Archaeosporales</taxon>
        <taxon>Ambisporaceae</taxon>
        <taxon>Ambispora</taxon>
    </lineage>
</organism>